<dbReference type="AlphaFoldDB" id="A0A1J1IZA1"/>
<evidence type="ECO:0000313" key="1">
    <source>
        <dbReference type="EMBL" id="CRL05471.1"/>
    </source>
</evidence>
<dbReference type="EMBL" id="CVRI01000064">
    <property type="protein sequence ID" value="CRL05471.1"/>
    <property type="molecule type" value="Genomic_DNA"/>
</dbReference>
<protein>
    <submittedName>
        <fullName evidence="1">CLUMA_CG018459, isoform A</fullName>
    </submittedName>
</protein>
<proteinExistence type="predicted"/>
<evidence type="ECO:0000313" key="2">
    <source>
        <dbReference type="Proteomes" id="UP000183832"/>
    </source>
</evidence>
<name>A0A1J1IZA1_9DIPT</name>
<sequence>MLVFSPYASASLLKSLRTNSKSHVQKRAFWNEIGPENCYLLTCMEQENNTPDYTLNFPRA</sequence>
<dbReference type="Proteomes" id="UP000183832">
    <property type="component" value="Unassembled WGS sequence"/>
</dbReference>
<organism evidence="1 2">
    <name type="scientific">Clunio marinus</name>
    <dbReference type="NCBI Taxonomy" id="568069"/>
    <lineage>
        <taxon>Eukaryota</taxon>
        <taxon>Metazoa</taxon>
        <taxon>Ecdysozoa</taxon>
        <taxon>Arthropoda</taxon>
        <taxon>Hexapoda</taxon>
        <taxon>Insecta</taxon>
        <taxon>Pterygota</taxon>
        <taxon>Neoptera</taxon>
        <taxon>Endopterygota</taxon>
        <taxon>Diptera</taxon>
        <taxon>Nematocera</taxon>
        <taxon>Chironomoidea</taxon>
        <taxon>Chironomidae</taxon>
        <taxon>Clunio</taxon>
    </lineage>
</organism>
<reference evidence="1 2" key="1">
    <citation type="submission" date="2015-04" db="EMBL/GenBank/DDBJ databases">
        <authorList>
            <person name="Syromyatnikov M.Y."/>
            <person name="Popov V.N."/>
        </authorList>
    </citation>
    <scope>NUCLEOTIDE SEQUENCE [LARGE SCALE GENOMIC DNA]</scope>
</reference>
<keyword evidence="2" id="KW-1185">Reference proteome</keyword>
<gene>
    <name evidence="1" type="ORF">CLUMA_CG018459</name>
</gene>
<accession>A0A1J1IZA1</accession>